<organism evidence="10">
    <name type="scientific">Candidatus Kentrum sp. MB</name>
    <dbReference type="NCBI Taxonomy" id="2138164"/>
    <lineage>
        <taxon>Bacteria</taxon>
        <taxon>Pseudomonadati</taxon>
        <taxon>Pseudomonadota</taxon>
        <taxon>Gammaproteobacteria</taxon>
        <taxon>Candidatus Kentrum</taxon>
    </lineage>
</organism>
<dbReference type="InterPro" id="IPR016035">
    <property type="entry name" value="Acyl_Trfase/lysoPLipase"/>
</dbReference>
<dbReference type="CDD" id="cd00833">
    <property type="entry name" value="PKS"/>
    <property type="match status" value="1"/>
</dbReference>
<dbReference type="InterPro" id="IPR006162">
    <property type="entry name" value="Ppantetheine_attach_site"/>
</dbReference>
<dbReference type="Gene3D" id="1.10.1200.10">
    <property type="entry name" value="ACP-like"/>
    <property type="match status" value="1"/>
</dbReference>
<dbReference type="InterPro" id="IPR029058">
    <property type="entry name" value="AB_hydrolase_fold"/>
</dbReference>
<dbReference type="InterPro" id="IPR016036">
    <property type="entry name" value="Malonyl_transacylase_ACP-bd"/>
</dbReference>
<dbReference type="Pfam" id="PF00975">
    <property type="entry name" value="Thioesterase"/>
    <property type="match status" value="1"/>
</dbReference>
<dbReference type="SMART" id="SM00825">
    <property type="entry name" value="PKS_KS"/>
    <property type="match status" value="1"/>
</dbReference>
<dbReference type="SUPFAM" id="SSF52151">
    <property type="entry name" value="FabD/lysophospholipase-like"/>
    <property type="match status" value="1"/>
</dbReference>
<dbReference type="InterPro" id="IPR001031">
    <property type="entry name" value="Thioesterase"/>
</dbReference>
<dbReference type="Gene3D" id="3.40.50.1820">
    <property type="entry name" value="alpha/beta hydrolase"/>
    <property type="match status" value="1"/>
</dbReference>
<reference evidence="10" key="1">
    <citation type="submission" date="2019-02" db="EMBL/GenBank/DDBJ databases">
        <authorList>
            <person name="Gruber-Vodicka R. H."/>
            <person name="Seah K. B. B."/>
        </authorList>
    </citation>
    <scope>NUCLEOTIDE SEQUENCE</scope>
    <source>
        <strain evidence="10">BECK_BZ197</strain>
    </source>
</reference>
<evidence type="ECO:0000259" key="9">
    <source>
        <dbReference type="PROSITE" id="PS52004"/>
    </source>
</evidence>
<feature type="region of interest" description="Disordered" evidence="7">
    <location>
        <begin position="891"/>
        <end position="922"/>
    </location>
</feature>
<accession>A0A450X856</accession>
<evidence type="ECO:0000256" key="4">
    <source>
        <dbReference type="ARBA" id="ARBA00022832"/>
    </source>
</evidence>
<keyword evidence="2" id="KW-0597">Phosphoprotein</keyword>
<dbReference type="SMART" id="SM00823">
    <property type="entry name" value="PKS_PP"/>
    <property type="match status" value="1"/>
</dbReference>
<dbReference type="GO" id="GO:0004312">
    <property type="term" value="F:fatty acid synthase activity"/>
    <property type="evidence" value="ECO:0007669"/>
    <property type="project" value="TreeGrafter"/>
</dbReference>
<protein>
    <submittedName>
        <fullName evidence="10">Acyl transferase domain-containing protein</fullName>
    </submittedName>
</protein>
<dbReference type="FunFam" id="1.10.1200.10:FF:000016">
    <property type="entry name" value="Non-ribosomal peptide synthase"/>
    <property type="match status" value="1"/>
</dbReference>
<keyword evidence="4" id="KW-0276">Fatty acid metabolism</keyword>
<dbReference type="PROSITE" id="PS00012">
    <property type="entry name" value="PHOSPHOPANTETHEINE"/>
    <property type="match status" value="1"/>
</dbReference>
<dbReference type="InterPro" id="IPR001227">
    <property type="entry name" value="Ac_transferase_dom_sf"/>
</dbReference>
<dbReference type="SUPFAM" id="SSF55048">
    <property type="entry name" value="Probable ACP-binding domain of malonyl-CoA ACP transacylase"/>
    <property type="match status" value="1"/>
</dbReference>
<dbReference type="Gene3D" id="3.30.70.250">
    <property type="entry name" value="Malonyl-CoA ACP transacylase, ACP-binding"/>
    <property type="match status" value="1"/>
</dbReference>
<sequence length="1267" mass="138225">MTDFTPSNDHAIAIIGLSCRFPGADTPEAFWTNLRDGVESIGVFSEEELLAAGVDRETLDNPNYVKSGTVLSNVEGFDAHFFGYTPREAEIIDPQQRLFLECAWEALERAGYLPGTRDHTIGIWAGTGVSLYLLHNLMGHRMQNIAQAYQRILNNTPDLLTGRVAYKLDLIGPVITVQSTCSTSLVAVDLACQGLLDGKCDMAMAGGVFIYLPHGTGYFYQEGMIFSPDGHCRAFDAQAQGTVVGNGAGIVVLKRLEDALADGDAIHAVIRGSAINSDGADKIGASAPSVTGQTLAIAEAQAMAEVAPETISYIEAHGTGTRLGDPIEIAALTKAFRTTAQKRRFCAIGSLKTNIGHADAAAGVGGLIKTVLALENQQIPPSLHFDTPNPEIDFANSPFYVNTALTDWKTEDAPRRAGINSFGINGSNAHVILEEAPPREPSSDSRPWQLLTLSARTPTALDTMAIRLADALEQEQHGTRPLADVAYTLSTGRKGFEYRRIAVCKNREEAIAALRAPHIPAPTIEDSSVAFLFSGQGTQSVDMGKEVYETEPVFREEVDRCCALLKPHLALDLKGLLYPQPNERSRASEQLTQTAITQPALFVIEYALAKLWEAWGVKPKTMLGHSIGEYVAACLSGVFSLEDALALVAARGRLMQGLPAGAMLAIPTPEQKLAKELGTELSVASINHPDQCVISGPLEAIETFEKTWTTSGARRLQVSHAFHSAMMEPILASFTEAVGRVSLHPPKIPYLSNVSGDWITVGEATNPEYWARHLRGTVRFADGVGRLLKGGSNLLLEIGPGDTLTKLTRRHPDWTGKQVAISSLPVAGQRKRHGNSAMSADAFLSNALGQFWQAGGSVDWERFYINERRLRAPLPTYPFERRRCWIDPPNSQPKRVTSETITMEEERPETISVSERTESAHHPRPLLASPYLAARNRLEQELVELWQSFLGIKPIGVDDDFFELGGDSMTAVQLIARLRDALGKDLPVGSLLDTPTIATLAEKLETKGAIDHASIPSLLVEMQKGNDAIPPFFLIHPVGGHIYFYRDLVQGLGDDLPVYAIRARGMEEGETQHTSVEAMAADYLNAVRARQSHGPYRLGGASFGGMVAFEMARQLHGAGEEVSVLAMIDTPGPGFMPTRLFGEERSSEPSEQEARRLILKEMQILDEKESISGPDLQHIHQIFEINEAAMFAYRPQPWPGRILLFRALEPIRGLPEKPEQAWPELAQGGLEVIETPGNHITMNEPPNVEVIAERLRLSLQTPSNRES</sequence>
<dbReference type="PROSITE" id="PS52004">
    <property type="entry name" value="KS3_2"/>
    <property type="match status" value="1"/>
</dbReference>
<dbReference type="InterPro" id="IPR014043">
    <property type="entry name" value="Acyl_transferase_dom"/>
</dbReference>
<dbReference type="Pfam" id="PF00698">
    <property type="entry name" value="Acyl_transf_1"/>
    <property type="match status" value="1"/>
</dbReference>
<dbReference type="GO" id="GO:0044550">
    <property type="term" value="P:secondary metabolite biosynthetic process"/>
    <property type="evidence" value="ECO:0007669"/>
    <property type="project" value="UniProtKB-ARBA"/>
</dbReference>
<proteinExistence type="predicted"/>
<dbReference type="InterPro" id="IPR016039">
    <property type="entry name" value="Thiolase-like"/>
</dbReference>
<evidence type="ECO:0000256" key="6">
    <source>
        <dbReference type="ARBA" id="ARBA00023268"/>
    </source>
</evidence>
<keyword evidence="5" id="KW-0443">Lipid metabolism</keyword>
<evidence type="ECO:0000259" key="8">
    <source>
        <dbReference type="PROSITE" id="PS50075"/>
    </source>
</evidence>
<feature type="compositionally biased region" description="Basic and acidic residues" evidence="7">
    <location>
        <begin position="904"/>
        <end position="921"/>
    </location>
</feature>
<dbReference type="PROSITE" id="PS50075">
    <property type="entry name" value="CARRIER"/>
    <property type="match status" value="1"/>
</dbReference>
<dbReference type="Pfam" id="PF00109">
    <property type="entry name" value="ketoacyl-synt"/>
    <property type="match status" value="1"/>
</dbReference>
<evidence type="ECO:0000256" key="5">
    <source>
        <dbReference type="ARBA" id="ARBA00023098"/>
    </source>
</evidence>
<evidence type="ECO:0000256" key="3">
    <source>
        <dbReference type="ARBA" id="ARBA00022679"/>
    </source>
</evidence>
<keyword evidence="1" id="KW-0596">Phosphopantetheine</keyword>
<evidence type="ECO:0000256" key="1">
    <source>
        <dbReference type="ARBA" id="ARBA00022450"/>
    </source>
</evidence>
<evidence type="ECO:0000256" key="7">
    <source>
        <dbReference type="SAM" id="MobiDB-lite"/>
    </source>
</evidence>
<dbReference type="Gene3D" id="3.40.47.10">
    <property type="match status" value="1"/>
</dbReference>
<dbReference type="AlphaFoldDB" id="A0A450X856"/>
<dbReference type="InterPro" id="IPR014031">
    <property type="entry name" value="Ketoacyl_synth_C"/>
</dbReference>
<dbReference type="Pfam" id="PF22621">
    <property type="entry name" value="CurL-like_PKS_C"/>
    <property type="match status" value="1"/>
</dbReference>
<dbReference type="InterPro" id="IPR014030">
    <property type="entry name" value="Ketoacyl_synth_N"/>
</dbReference>
<dbReference type="PANTHER" id="PTHR43775">
    <property type="entry name" value="FATTY ACID SYNTHASE"/>
    <property type="match status" value="1"/>
</dbReference>
<dbReference type="Pfam" id="PF00550">
    <property type="entry name" value="PP-binding"/>
    <property type="match status" value="1"/>
</dbReference>
<dbReference type="PANTHER" id="PTHR43775:SF51">
    <property type="entry name" value="INACTIVE PHENOLPHTHIOCEROL SYNTHESIS POLYKETIDE SYNTHASE TYPE I PKS1-RELATED"/>
    <property type="match status" value="1"/>
</dbReference>
<dbReference type="InterPro" id="IPR036736">
    <property type="entry name" value="ACP-like_sf"/>
</dbReference>
<dbReference type="Gene3D" id="3.30.70.3290">
    <property type="match status" value="1"/>
</dbReference>
<dbReference type="SUPFAM" id="SSF53474">
    <property type="entry name" value="alpha/beta-Hydrolases"/>
    <property type="match status" value="1"/>
</dbReference>
<dbReference type="SUPFAM" id="SSF53901">
    <property type="entry name" value="Thiolase-like"/>
    <property type="match status" value="1"/>
</dbReference>
<dbReference type="FunFam" id="3.40.47.10:FF:000042">
    <property type="entry name" value="Polyketide synthase Pks13"/>
    <property type="match status" value="1"/>
</dbReference>
<dbReference type="InterPro" id="IPR020806">
    <property type="entry name" value="PKS_PP-bd"/>
</dbReference>
<keyword evidence="6" id="KW-0511">Multifunctional enzyme</keyword>
<dbReference type="EMBL" id="CAADFO010000014">
    <property type="protein sequence ID" value="VFK25524.1"/>
    <property type="molecule type" value="Genomic_DNA"/>
</dbReference>
<dbReference type="Pfam" id="PF02801">
    <property type="entry name" value="Ketoacyl-synt_C"/>
    <property type="match status" value="1"/>
</dbReference>
<name>A0A450X856_9GAMM</name>
<gene>
    <name evidence="10" type="ORF">BECKMB1821G_GA0114241_101410</name>
</gene>
<dbReference type="SMART" id="SM00824">
    <property type="entry name" value="PKS_TE"/>
    <property type="match status" value="1"/>
</dbReference>
<dbReference type="Gene3D" id="3.40.366.10">
    <property type="entry name" value="Malonyl-Coenzyme A Acyl Carrier Protein, domain 2"/>
    <property type="match status" value="1"/>
</dbReference>
<dbReference type="SUPFAM" id="SSF47336">
    <property type="entry name" value="ACP-like"/>
    <property type="match status" value="1"/>
</dbReference>
<dbReference type="InterPro" id="IPR020841">
    <property type="entry name" value="PKS_Beta-ketoAc_synthase_dom"/>
</dbReference>
<keyword evidence="3 10" id="KW-0808">Transferase</keyword>
<feature type="domain" description="Ketosynthase family 3 (KS3)" evidence="9">
    <location>
        <begin position="9"/>
        <end position="435"/>
    </location>
</feature>
<evidence type="ECO:0000256" key="2">
    <source>
        <dbReference type="ARBA" id="ARBA00022553"/>
    </source>
</evidence>
<dbReference type="InterPro" id="IPR009081">
    <property type="entry name" value="PP-bd_ACP"/>
</dbReference>
<dbReference type="GO" id="GO:0006633">
    <property type="term" value="P:fatty acid biosynthetic process"/>
    <property type="evidence" value="ECO:0007669"/>
    <property type="project" value="TreeGrafter"/>
</dbReference>
<evidence type="ECO:0000313" key="10">
    <source>
        <dbReference type="EMBL" id="VFK25524.1"/>
    </source>
</evidence>
<feature type="domain" description="Carrier" evidence="8">
    <location>
        <begin position="933"/>
        <end position="1008"/>
    </location>
</feature>
<dbReference type="SMART" id="SM00827">
    <property type="entry name" value="PKS_AT"/>
    <property type="match status" value="1"/>
</dbReference>
<feature type="compositionally biased region" description="Polar residues" evidence="7">
    <location>
        <begin position="892"/>
        <end position="901"/>
    </location>
</feature>
<dbReference type="InterPro" id="IPR050091">
    <property type="entry name" value="PKS_NRPS_Biosynth_Enz"/>
</dbReference>
<dbReference type="InterPro" id="IPR020802">
    <property type="entry name" value="TesA-like"/>
</dbReference>
<dbReference type="GO" id="GO:0031177">
    <property type="term" value="F:phosphopantetheine binding"/>
    <property type="evidence" value="ECO:0007669"/>
    <property type="project" value="InterPro"/>
</dbReference>